<dbReference type="OrthoDB" id="9812260at2"/>
<dbReference type="STRING" id="420998.JDO7802_02341"/>
<dbReference type="PANTHER" id="PTHR46663:SF4">
    <property type="entry name" value="DIGUANYLATE CYCLASE DGCT-RELATED"/>
    <property type="match status" value="1"/>
</dbReference>
<accession>A0A0M6YK43</accession>
<gene>
    <name evidence="3" type="primary">yedQ</name>
    <name evidence="3" type="ORF">JDO7802_02341</name>
</gene>
<evidence type="ECO:0000259" key="2">
    <source>
        <dbReference type="PROSITE" id="PS50887"/>
    </source>
</evidence>
<dbReference type="AlphaFoldDB" id="A0A0M6YK43"/>
<dbReference type="InterPro" id="IPR029787">
    <property type="entry name" value="Nucleotide_cyclase"/>
</dbReference>
<protein>
    <submittedName>
        <fullName evidence="3">Putative diguanylate cyclase YedQ</fullName>
        <ecNumber evidence="3">2.7.7.65</ecNumber>
    </submittedName>
</protein>
<dbReference type="CDD" id="cd01949">
    <property type="entry name" value="GGDEF"/>
    <property type="match status" value="1"/>
</dbReference>
<dbReference type="SUPFAM" id="SSF55073">
    <property type="entry name" value="Nucleotide cyclase"/>
    <property type="match status" value="1"/>
</dbReference>
<dbReference type="InterPro" id="IPR043128">
    <property type="entry name" value="Rev_trsase/Diguanyl_cyclase"/>
</dbReference>
<proteinExistence type="predicted"/>
<dbReference type="PROSITE" id="PS50887">
    <property type="entry name" value="GGDEF"/>
    <property type="match status" value="1"/>
</dbReference>
<keyword evidence="3" id="KW-0548">Nucleotidyltransferase</keyword>
<name>A0A0M6YK43_9RHOB</name>
<dbReference type="Gene3D" id="3.30.70.270">
    <property type="match status" value="1"/>
</dbReference>
<dbReference type="FunFam" id="3.30.70.270:FF:000001">
    <property type="entry name" value="Diguanylate cyclase domain protein"/>
    <property type="match status" value="1"/>
</dbReference>
<dbReference type="SMART" id="SM00267">
    <property type="entry name" value="GGDEF"/>
    <property type="match status" value="1"/>
</dbReference>
<organism evidence="3 4">
    <name type="scientific">Jannaschia donghaensis</name>
    <dbReference type="NCBI Taxonomy" id="420998"/>
    <lineage>
        <taxon>Bacteria</taxon>
        <taxon>Pseudomonadati</taxon>
        <taxon>Pseudomonadota</taxon>
        <taxon>Alphaproteobacteria</taxon>
        <taxon>Rhodobacterales</taxon>
        <taxon>Roseobacteraceae</taxon>
        <taxon>Jannaschia</taxon>
    </lineage>
</organism>
<dbReference type="InterPro" id="IPR042463">
    <property type="entry name" value="HNOB_dom_associated_sf"/>
</dbReference>
<evidence type="ECO:0000313" key="4">
    <source>
        <dbReference type="Proteomes" id="UP000049222"/>
    </source>
</evidence>
<dbReference type="RefSeq" id="WP_055085739.1">
    <property type="nucleotide sequence ID" value="NZ_CXSU01000012.1"/>
</dbReference>
<sequence>MTVVSFDLAALQGIFPMMILFDHDCAVTAVGPTLERMAPGALGQSLRDVLGFVHPPVVPDAKGIFDTKGRRLRVQLLAETNVPEGEDPVILRAVVIPLTDGRGMVKLTFGPDPALALRRHRLTARDFAVTDPMVDYLYLIEVHGLLHSEYERLSDRLDLARDAAERAAVTDKLTGLHNRRAMDAHLTNLTTSAVRPFGLMQLDLDYFKAVNDTYGHVAGDRVLEEVAGILREEVRAEDMVARMGGDEFMLVFDNCTDVDLMCRISDRIIGRLEKPIAWEGHSCRISGSIGITMSSYYDQPDPDRLVSDVDAALYAAKRAGRARTTVFDPQSPPDDVEAVG</sequence>
<dbReference type="Gene3D" id="3.30.450.260">
    <property type="entry name" value="Haem NO binding associated domain"/>
    <property type="match status" value="1"/>
</dbReference>
<dbReference type="EMBL" id="CXSU01000012">
    <property type="protein sequence ID" value="CTQ50320.1"/>
    <property type="molecule type" value="Genomic_DNA"/>
</dbReference>
<dbReference type="InterPro" id="IPR000160">
    <property type="entry name" value="GGDEF_dom"/>
</dbReference>
<dbReference type="InterPro" id="IPR052163">
    <property type="entry name" value="DGC-Regulatory_Protein"/>
</dbReference>
<dbReference type="NCBIfam" id="TIGR00254">
    <property type="entry name" value="GGDEF"/>
    <property type="match status" value="1"/>
</dbReference>
<evidence type="ECO:0000256" key="1">
    <source>
        <dbReference type="SAM" id="MobiDB-lite"/>
    </source>
</evidence>
<evidence type="ECO:0000313" key="3">
    <source>
        <dbReference type="EMBL" id="CTQ50320.1"/>
    </source>
</evidence>
<dbReference type="EC" id="2.7.7.65" evidence="3"/>
<dbReference type="Proteomes" id="UP000049222">
    <property type="component" value="Unassembled WGS sequence"/>
</dbReference>
<reference evidence="3 4" key="1">
    <citation type="submission" date="2015-07" db="EMBL/GenBank/DDBJ databases">
        <authorList>
            <person name="Noorani M."/>
        </authorList>
    </citation>
    <scope>NUCLEOTIDE SEQUENCE [LARGE SCALE GENOMIC DNA]</scope>
    <source>
        <strain evidence="3 4">CECT 7802</strain>
    </source>
</reference>
<dbReference type="Pfam" id="PF00990">
    <property type="entry name" value="GGDEF"/>
    <property type="match status" value="1"/>
</dbReference>
<dbReference type="PANTHER" id="PTHR46663">
    <property type="entry name" value="DIGUANYLATE CYCLASE DGCT-RELATED"/>
    <property type="match status" value="1"/>
</dbReference>
<dbReference type="GO" id="GO:0052621">
    <property type="term" value="F:diguanylate cyclase activity"/>
    <property type="evidence" value="ECO:0007669"/>
    <property type="project" value="UniProtKB-EC"/>
</dbReference>
<keyword evidence="4" id="KW-1185">Reference proteome</keyword>
<feature type="region of interest" description="Disordered" evidence="1">
    <location>
        <begin position="320"/>
        <end position="340"/>
    </location>
</feature>
<keyword evidence="3" id="KW-0808">Transferase</keyword>
<feature type="domain" description="GGDEF" evidence="2">
    <location>
        <begin position="195"/>
        <end position="329"/>
    </location>
</feature>